<sequence length="77" mass="8537">MPFNSLPITLLDRPLKVPHLLITILHIKLSIQCISPAMNMSRGWHPACSIVGFFSHSTDITTSQWGTIPLTIGHVAY</sequence>
<proteinExistence type="predicted"/>
<dbReference type="AlphaFoldDB" id="A0A974I0F1"/>
<reference evidence="2" key="1">
    <citation type="journal article" date="2016" name="Nature">
        <title>Genome evolution in the allotetraploid frog Xenopus laevis.</title>
        <authorList>
            <person name="Session A.M."/>
            <person name="Uno Y."/>
            <person name="Kwon T."/>
            <person name="Chapman J.A."/>
            <person name="Toyoda A."/>
            <person name="Takahashi S."/>
            <person name="Fukui A."/>
            <person name="Hikosaka A."/>
            <person name="Suzuki A."/>
            <person name="Kondo M."/>
            <person name="van Heeringen S.J."/>
            <person name="Quigley I."/>
            <person name="Heinz S."/>
            <person name="Ogino H."/>
            <person name="Ochi H."/>
            <person name="Hellsten U."/>
            <person name="Lyons J.B."/>
            <person name="Simakov O."/>
            <person name="Putnam N."/>
            <person name="Stites J."/>
            <person name="Kuroki Y."/>
            <person name="Tanaka T."/>
            <person name="Michiue T."/>
            <person name="Watanabe M."/>
            <person name="Bogdanovic O."/>
            <person name="Lister R."/>
            <person name="Georgiou G."/>
            <person name="Paranjpe S.S."/>
            <person name="van Kruijsbergen I."/>
            <person name="Shu S."/>
            <person name="Carlson J."/>
            <person name="Kinoshita T."/>
            <person name="Ohta Y."/>
            <person name="Mawaribuchi S."/>
            <person name="Jenkins J."/>
            <person name="Grimwood J."/>
            <person name="Schmutz J."/>
            <person name="Mitros T."/>
            <person name="Mozaffari S.V."/>
            <person name="Suzuki Y."/>
            <person name="Haramoto Y."/>
            <person name="Yamamoto T.S."/>
            <person name="Takagi C."/>
            <person name="Heald R."/>
            <person name="Miller K."/>
            <person name="Haudenschild C."/>
            <person name="Kitzman J."/>
            <person name="Nakayama T."/>
            <person name="Izutsu Y."/>
            <person name="Robert J."/>
            <person name="Fortriede J."/>
            <person name="Burns K."/>
            <person name="Lotay V."/>
            <person name="Karimi K."/>
            <person name="Yasuoka Y."/>
            <person name="Dichmann D.S."/>
            <person name="Flajnik M.F."/>
            <person name="Houston D.W."/>
            <person name="Shendure J."/>
            <person name="DuPasquier L."/>
            <person name="Vize P.D."/>
            <person name="Zorn A.M."/>
            <person name="Ito M."/>
            <person name="Marcotte E.M."/>
            <person name="Wallingford J.B."/>
            <person name="Ito Y."/>
            <person name="Asashima M."/>
            <person name="Ueno N."/>
            <person name="Matsuda Y."/>
            <person name="Veenstra G.J."/>
            <person name="Fujiyama A."/>
            <person name="Harland R.M."/>
            <person name="Taira M."/>
            <person name="Rokhsar D.S."/>
        </authorList>
    </citation>
    <scope>NUCLEOTIDE SEQUENCE [LARGE SCALE GENOMIC DNA]</scope>
    <source>
        <strain evidence="2">J</strain>
    </source>
</reference>
<organism evidence="1 2">
    <name type="scientific">Xenopus laevis</name>
    <name type="common">African clawed frog</name>
    <dbReference type="NCBI Taxonomy" id="8355"/>
    <lineage>
        <taxon>Eukaryota</taxon>
        <taxon>Metazoa</taxon>
        <taxon>Chordata</taxon>
        <taxon>Craniata</taxon>
        <taxon>Vertebrata</taxon>
        <taxon>Euteleostomi</taxon>
        <taxon>Amphibia</taxon>
        <taxon>Batrachia</taxon>
        <taxon>Anura</taxon>
        <taxon>Pipoidea</taxon>
        <taxon>Pipidae</taxon>
        <taxon>Xenopodinae</taxon>
        <taxon>Xenopus</taxon>
        <taxon>Xenopus</taxon>
    </lineage>
</organism>
<gene>
    <name evidence="1" type="ORF">XELAEV_18008872mg</name>
</gene>
<protein>
    <submittedName>
        <fullName evidence="1">Uncharacterized protein</fullName>
    </submittedName>
</protein>
<evidence type="ECO:0000313" key="1">
    <source>
        <dbReference type="EMBL" id="OCT96661.1"/>
    </source>
</evidence>
<dbReference type="EMBL" id="CM004467">
    <property type="protein sequence ID" value="OCT96661.1"/>
    <property type="molecule type" value="Genomic_DNA"/>
</dbReference>
<evidence type="ECO:0000313" key="2">
    <source>
        <dbReference type="Proteomes" id="UP000694892"/>
    </source>
</evidence>
<dbReference type="Proteomes" id="UP000694892">
    <property type="component" value="Chromosome 1S"/>
</dbReference>
<name>A0A974I0F1_XENLA</name>
<accession>A0A974I0F1</accession>